<keyword evidence="3" id="KW-0378">Hydrolase</keyword>
<keyword evidence="5" id="KW-0067">ATP-binding</keyword>
<dbReference type="InterPro" id="IPR036390">
    <property type="entry name" value="WH_DNA-bd_sf"/>
</dbReference>
<dbReference type="GO" id="GO:0003677">
    <property type="term" value="F:DNA binding"/>
    <property type="evidence" value="ECO:0007669"/>
    <property type="project" value="UniProtKB-KW"/>
</dbReference>
<dbReference type="Gene3D" id="3.40.50.300">
    <property type="entry name" value="P-loop containing nucleotide triphosphate hydrolases"/>
    <property type="match status" value="2"/>
</dbReference>
<keyword evidence="7" id="KW-0234">DNA repair</keyword>
<dbReference type="InterPro" id="IPR048772">
    <property type="entry name" value="Hel308-like_dom4"/>
</dbReference>
<dbReference type="SUPFAM" id="SSF158702">
    <property type="entry name" value="Sec63 N-terminal domain-like"/>
    <property type="match status" value="1"/>
</dbReference>
<evidence type="ECO:0000256" key="7">
    <source>
        <dbReference type="ARBA" id="ARBA00023204"/>
    </source>
</evidence>
<evidence type="ECO:0000256" key="1">
    <source>
        <dbReference type="ARBA" id="ARBA00022741"/>
    </source>
</evidence>
<feature type="domain" description="Helicase ATP-binding" evidence="11">
    <location>
        <begin position="29"/>
        <end position="194"/>
    </location>
</feature>
<proteinExistence type="inferred from homology"/>
<dbReference type="SMART" id="SM00490">
    <property type="entry name" value="HELICc"/>
    <property type="match status" value="1"/>
</dbReference>
<dbReference type="GO" id="GO:0005524">
    <property type="term" value="F:ATP binding"/>
    <property type="evidence" value="ECO:0007669"/>
    <property type="project" value="UniProtKB-KW"/>
</dbReference>
<protein>
    <recommendedName>
        <fullName evidence="10">DNA 3'-5' helicase</fullName>
        <ecNumber evidence="10">5.6.2.4</ecNumber>
    </recommendedName>
</protein>
<name>T0ZRR7_9ZZZZ</name>
<dbReference type="InterPro" id="IPR022965">
    <property type="entry name" value="Helicase_Hel308"/>
</dbReference>
<dbReference type="GO" id="GO:0006281">
    <property type="term" value="P:DNA repair"/>
    <property type="evidence" value="ECO:0007669"/>
    <property type="project" value="UniProtKB-KW"/>
</dbReference>
<evidence type="ECO:0000256" key="10">
    <source>
        <dbReference type="ARBA" id="ARBA00034808"/>
    </source>
</evidence>
<keyword evidence="8" id="KW-0413">Isomerase</keyword>
<keyword evidence="2" id="KW-0227">DNA damage</keyword>
<accession>T0ZRR7</accession>
<dbReference type="PANTHER" id="PTHR47961">
    <property type="entry name" value="DNA POLYMERASE THETA, PUTATIVE (AFU_ORTHOLOGUE AFUA_1G05260)-RELATED"/>
    <property type="match status" value="1"/>
</dbReference>
<dbReference type="Pfam" id="PF00270">
    <property type="entry name" value="DEAD"/>
    <property type="match status" value="1"/>
</dbReference>
<evidence type="ECO:0000259" key="12">
    <source>
        <dbReference type="PROSITE" id="PS51194"/>
    </source>
</evidence>
<keyword evidence="1" id="KW-0547">Nucleotide-binding</keyword>
<sequence length="705" mass="78815">KGIVPYEIVESLEKRGLERFTPPQEAAINSGLLEGASIVVASPTASGKTLIAELASAYNIIAKGKKAVYIAPMRALVEEKYSEFKASYPYIKGVMSIGDMDSNDPWLSNYSMIFVSTEKFDSLIRHGIDWLPSVGCIIFDEVHMLDDQSRGATLELLMTKLKDITDAQVIALSATIGNANEIAEWLGAKLVESDYRPVKLRKGVVLNNVAYYKLGKSKGGEDNATEELSGSAQLQEIRIVEDTLHRGKQALVFYSSRRNAEAGAERIGNAIKSSLTQEESKLLGELGDRITGVLESPTQQCIKLASAVRKGVAFHHAGLLNAQRGYIEQAFRDNIIKAVCSTTTLGLGVNLPAHTVLVKEVHRYNGLGSSKIGVNEVTQLFGRAGRPKYDTEGRALLLATSKELMRRLYKEYIDAELEPVSSSLGIAPILRTHILAFIAEDFLNSIEGINAFMAKTFYGFQYKDLWEIKQNVRSILKELAEWEFIEDRGSELIATRLGKRVSELYIDPLSAKWLIDSLKKQRDTLGSLFMIANTLEMRPYVRATEEGLSRYVMYRSTMPSTSIFDSQGSFDYAVYEPERAFTTALMLYDWMEEIHERELVEKYSITPGALYVKLTNADWLVYSSIELAKLIHVPIHDLVNANVRLKYGIKEELLDLVRLEQIGRVRARALFNNGIKTVEDIRGNHDKVVRVLGKDIAQKVFNQIS</sequence>
<comment type="caution">
    <text evidence="13">The sequence shown here is derived from an EMBL/GenBank/DDBJ whole genome shotgun (WGS) entry which is preliminary data.</text>
</comment>
<dbReference type="CDD" id="cd18795">
    <property type="entry name" value="SF2_C_Ski2"/>
    <property type="match status" value="1"/>
</dbReference>
<dbReference type="InterPro" id="IPR001650">
    <property type="entry name" value="Helicase_C-like"/>
</dbReference>
<dbReference type="EC" id="5.6.2.4" evidence="10"/>
<dbReference type="Pfam" id="PF00271">
    <property type="entry name" value="Helicase_C"/>
    <property type="match status" value="1"/>
</dbReference>
<dbReference type="GO" id="GO:0043138">
    <property type="term" value="F:3'-5' DNA helicase activity"/>
    <property type="evidence" value="ECO:0007669"/>
    <property type="project" value="UniProtKB-EC"/>
</dbReference>
<evidence type="ECO:0000259" key="11">
    <source>
        <dbReference type="PROSITE" id="PS51192"/>
    </source>
</evidence>
<dbReference type="PROSITE" id="PS51194">
    <property type="entry name" value="HELICASE_CTER"/>
    <property type="match status" value="1"/>
</dbReference>
<reference evidence="13" key="1">
    <citation type="submission" date="2013-08" db="EMBL/GenBank/DDBJ databases">
        <authorList>
            <person name="Mendez C."/>
            <person name="Richter M."/>
            <person name="Ferrer M."/>
            <person name="Sanchez J."/>
        </authorList>
    </citation>
    <scope>NUCLEOTIDE SEQUENCE</scope>
</reference>
<dbReference type="EMBL" id="AUZZ01006099">
    <property type="protein sequence ID" value="EQD47358.1"/>
    <property type="molecule type" value="Genomic_DNA"/>
</dbReference>
<dbReference type="InterPro" id="IPR050474">
    <property type="entry name" value="Hel308_SKI2-like"/>
</dbReference>
<evidence type="ECO:0000313" key="13">
    <source>
        <dbReference type="EMBL" id="EQD47358.1"/>
    </source>
</evidence>
<evidence type="ECO:0000256" key="3">
    <source>
        <dbReference type="ARBA" id="ARBA00022801"/>
    </source>
</evidence>
<keyword evidence="4 13" id="KW-0347">Helicase</keyword>
<feature type="domain" description="Helicase C-terminal" evidence="12">
    <location>
        <begin position="233"/>
        <end position="428"/>
    </location>
</feature>
<evidence type="ECO:0000256" key="5">
    <source>
        <dbReference type="ARBA" id="ARBA00022840"/>
    </source>
</evidence>
<evidence type="ECO:0000256" key="9">
    <source>
        <dbReference type="ARBA" id="ARBA00034617"/>
    </source>
</evidence>
<dbReference type="InterPro" id="IPR011545">
    <property type="entry name" value="DEAD/DEAH_box_helicase_dom"/>
</dbReference>
<dbReference type="Gene3D" id="1.10.150.20">
    <property type="entry name" value="5' to 3' exonuclease, C-terminal subdomain"/>
    <property type="match status" value="1"/>
</dbReference>
<dbReference type="Gene3D" id="1.10.3380.30">
    <property type="match status" value="1"/>
</dbReference>
<feature type="non-terminal residue" evidence="13">
    <location>
        <position position="1"/>
    </location>
</feature>
<dbReference type="SUPFAM" id="SSF52540">
    <property type="entry name" value="P-loop containing nucleoside triphosphate hydrolases"/>
    <property type="match status" value="1"/>
</dbReference>
<evidence type="ECO:0000256" key="6">
    <source>
        <dbReference type="ARBA" id="ARBA00023125"/>
    </source>
</evidence>
<dbReference type="InterPro" id="IPR027417">
    <property type="entry name" value="P-loop_NTPase"/>
</dbReference>
<evidence type="ECO:0000256" key="8">
    <source>
        <dbReference type="ARBA" id="ARBA00023235"/>
    </source>
</evidence>
<gene>
    <name evidence="13" type="ORF">B2A_08469</name>
</gene>
<evidence type="ECO:0000256" key="4">
    <source>
        <dbReference type="ARBA" id="ARBA00022806"/>
    </source>
</evidence>
<dbReference type="AlphaFoldDB" id="T0ZRR7"/>
<dbReference type="SUPFAM" id="SSF46785">
    <property type="entry name" value="Winged helix' DNA-binding domain"/>
    <property type="match status" value="1"/>
</dbReference>
<dbReference type="InterPro" id="IPR014001">
    <property type="entry name" value="Helicase_ATP-bd"/>
</dbReference>
<keyword evidence="6" id="KW-0238">DNA-binding</keyword>
<organism evidence="13">
    <name type="scientific">mine drainage metagenome</name>
    <dbReference type="NCBI Taxonomy" id="410659"/>
    <lineage>
        <taxon>unclassified sequences</taxon>
        <taxon>metagenomes</taxon>
        <taxon>ecological metagenomes</taxon>
    </lineage>
</organism>
<dbReference type="HAMAP" id="MF_00442">
    <property type="entry name" value="Helicase_Hel308"/>
    <property type="match status" value="1"/>
</dbReference>
<dbReference type="PANTHER" id="PTHR47961:SF10">
    <property type="entry name" value="ATP-DEPENDENT DNA HELICASE HEL308"/>
    <property type="match status" value="1"/>
</dbReference>
<comment type="catalytic activity">
    <reaction evidence="9">
        <text>Couples ATP hydrolysis with the unwinding of duplex DNA by translocating in the 3'-5' direction.</text>
        <dbReference type="EC" id="5.6.2.4"/>
    </reaction>
</comment>
<dbReference type="GO" id="GO:0016787">
    <property type="term" value="F:hydrolase activity"/>
    <property type="evidence" value="ECO:0007669"/>
    <property type="project" value="UniProtKB-KW"/>
</dbReference>
<reference evidence="13" key="2">
    <citation type="journal article" date="2014" name="ISME J.">
        <title>Microbial stratification in low pH oxic and suboxic macroscopic growths along an acid mine drainage.</title>
        <authorList>
            <person name="Mendez-Garcia C."/>
            <person name="Mesa V."/>
            <person name="Sprenger R.R."/>
            <person name="Richter M."/>
            <person name="Diez M.S."/>
            <person name="Solano J."/>
            <person name="Bargiela R."/>
            <person name="Golyshina O.V."/>
            <person name="Manteca A."/>
            <person name="Ramos J.L."/>
            <person name="Gallego J.R."/>
            <person name="Llorente I."/>
            <person name="Martins Dos Santos V.A."/>
            <person name="Jensen O.N."/>
            <person name="Pelaez A.I."/>
            <person name="Sanchez J."/>
            <person name="Ferrer M."/>
        </authorList>
    </citation>
    <scope>NUCLEOTIDE SEQUENCE</scope>
</reference>
<evidence type="ECO:0000256" key="2">
    <source>
        <dbReference type="ARBA" id="ARBA00022763"/>
    </source>
</evidence>
<dbReference type="PROSITE" id="PS51192">
    <property type="entry name" value="HELICASE_ATP_BIND_1"/>
    <property type="match status" value="1"/>
</dbReference>
<dbReference type="Pfam" id="PF21280">
    <property type="entry name" value="Helicase_dom4_arc"/>
    <property type="match status" value="1"/>
</dbReference>
<dbReference type="SMART" id="SM00487">
    <property type="entry name" value="DEXDc"/>
    <property type="match status" value="1"/>
</dbReference>